<evidence type="ECO:0000313" key="1">
    <source>
        <dbReference type="EMBL" id="KAI4317431.1"/>
    </source>
</evidence>
<comment type="caution">
    <text evidence="1">The sequence shown here is derived from an EMBL/GenBank/DDBJ whole genome shotgun (WGS) entry which is preliminary data.</text>
</comment>
<keyword evidence="2" id="KW-1185">Reference proteome</keyword>
<proteinExistence type="predicted"/>
<accession>A0ACB9M2Q1</accession>
<name>A0ACB9M2Q1_BAUVA</name>
<sequence length="216" mass="24361">MLACWIEDPNGDAFKKHLTRVPDYLWVSEDGITMQSFGSQQWDAGFAIQALLANNLTDEIAPTLARGHDFLKKSQVKDNPSGDFKNMYRHISKGAWTFSDQDHGWQCCLLFSMLPPELVGEEMEPERLYDSVNLLLSLKATAGKTYVNCPAIRKAVKFLLTTQREDGGWGESYQSSHKKAERDPTPLHRAAKLLINSQLEDGDWPQQVFLSPTNTS</sequence>
<protein>
    <submittedName>
        <fullName evidence="1">Uncharacterized protein</fullName>
    </submittedName>
</protein>
<dbReference type="Proteomes" id="UP000828941">
    <property type="component" value="Chromosome 10"/>
</dbReference>
<evidence type="ECO:0000313" key="2">
    <source>
        <dbReference type="Proteomes" id="UP000828941"/>
    </source>
</evidence>
<dbReference type="EMBL" id="CM039435">
    <property type="protein sequence ID" value="KAI4317431.1"/>
    <property type="molecule type" value="Genomic_DNA"/>
</dbReference>
<organism evidence="1 2">
    <name type="scientific">Bauhinia variegata</name>
    <name type="common">Purple orchid tree</name>
    <name type="synonym">Phanera variegata</name>
    <dbReference type="NCBI Taxonomy" id="167791"/>
    <lineage>
        <taxon>Eukaryota</taxon>
        <taxon>Viridiplantae</taxon>
        <taxon>Streptophyta</taxon>
        <taxon>Embryophyta</taxon>
        <taxon>Tracheophyta</taxon>
        <taxon>Spermatophyta</taxon>
        <taxon>Magnoliopsida</taxon>
        <taxon>eudicotyledons</taxon>
        <taxon>Gunneridae</taxon>
        <taxon>Pentapetalae</taxon>
        <taxon>rosids</taxon>
        <taxon>fabids</taxon>
        <taxon>Fabales</taxon>
        <taxon>Fabaceae</taxon>
        <taxon>Cercidoideae</taxon>
        <taxon>Cercideae</taxon>
        <taxon>Bauhiniinae</taxon>
        <taxon>Bauhinia</taxon>
    </lineage>
</organism>
<gene>
    <name evidence="1" type="ORF">L6164_025299</name>
</gene>
<reference evidence="1 2" key="1">
    <citation type="journal article" date="2022" name="DNA Res.">
        <title>Chromosomal-level genome assembly of the orchid tree Bauhinia variegata (Leguminosae; Cercidoideae) supports the allotetraploid origin hypothesis of Bauhinia.</title>
        <authorList>
            <person name="Zhong Y."/>
            <person name="Chen Y."/>
            <person name="Zheng D."/>
            <person name="Pang J."/>
            <person name="Liu Y."/>
            <person name="Luo S."/>
            <person name="Meng S."/>
            <person name="Qian L."/>
            <person name="Wei D."/>
            <person name="Dai S."/>
            <person name="Zhou R."/>
        </authorList>
    </citation>
    <scope>NUCLEOTIDE SEQUENCE [LARGE SCALE GENOMIC DNA]</scope>
    <source>
        <strain evidence="1">BV-YZ2020</strain>
    </source>
</reference>